<dbReference type="Proteomes" id="UP001251849">
    <property type="component" value="Unassembled WGS sequence"/>
</dbReference>
<keyword evidence="3" id="KW-1185">Reference proteome</keyword>
<feature type="chain" id="PRO_5046079083" description="Bacterial spore germination immunoglobulin-like domain-containing protein" evidence="1">
    <location>
        <begin position="19"/>
        <end position="136"/>
    </location>
</feature>
<dbReference type="PROSITE" id="PS51257">
    <property type="entry name" value="PROKAR_LIPOPROTEIN"/>
    <property type="match status" value="1"/>
</dbReference>
<evidence type="ECO:0000256" key="1">
    <source>
        <dbReference type="SAM" id="SignalP"/>
    </source>
</evidence>
<organism evidence="2 3">
    <name type="scientific">Microbacterium gawkjiense</name>
    <dbReference type="NCBI Taxonomy" id="3067309"/>
    <lineage>
        <taxon>Bacteria</taxon>
        <taxon>Bacillati</taxon>
        <taxon>Actinomycetota</taxon>
        <taxon>Actinomycetes</taxon>
        <taxon>Micrococcales</taxon>
        <taxon>Microbacteriaceae</taxon>
        <taxon>Microbacterium</taxon>
    </lineage>
</organism>
<evidence type="ECO:0008006" key="4">
    <source>
        <dbReference type="Google" id="ProtNLM"/>
    </source>
</evidence>
<dbReference type="RefSeq" id="WP_311861261.1">
    <property type="nucleotide sequence ID" value="NZ_JAUZVV010000001.1"/>
</dbReference>
<keyword evidence="1" id="KW-0732">Signal</keyword>
<comment type="caution">
    <text evidence="2">The sequence shown here is derived from an EMBL/GenBank/DDBJ whole genome shotgun (WGS) entry which is preliminary data.</text>
</comment>
<sequence length="136" mass="13685">MRRRGSVLVATVVAVALAGCSGGSILAGSTAQGACEAPTLTVSPETAAPGETVAVTGAGWTVCSDTPNDPSGEAPWREVTVELRQDGASRALGTASIEDGRLDTEVTVPADARPGFALLVVGRTDATYTVALTIED</sequence>
<name>A0ABU3GCL9_9MICO</name>
<gene>
    <name evidence="2" type="ORF">Q9S71_06425</name>
</gene>
<reference evidence="2 3" key="1">
    <citation type="submission" date="2023-08" db="EMBL/GenBank/DDBJ databases">
        <title>Microbacterium aquilitoris sp. nov. and Microbacterium gwkjibeachense sp. nov., isolated from beach.</title>
        <authorList>
            <person name="Lee S.D."/>
            <person name="Yang H."/>
            <person name="Kim I."/>
        </authorList>
    </citation>
    <scope>NUCLEOTIDE SEQUENCE [LARGE SCALE GENOMIC DNA]</scope>
    <source>
        <strain evidence="2 3">KSW4-11</strain>
    </source>
</reference>
<proteinExistence type="predicted"/>
<feature type="signal peptide" evidence="1">
    <location>
        <begin position="1"/>
        <end position="18"/>
    </location>
</feature>
<protein>
    <recommendedName>
        <fullName evidence="4">Bacterial spore germination immunoglobulin-like domain-containing protein</fullName>
    </recommendedName>
</protein>
<accession>A0ABU3GCL9</accession>
<evidence type="ECO:0000313" key="2">
    <source>
        <dbReference type="EMBL" id="MDT3316455.1"/>
    </source>
</evidence>
<evidence type="ECO:0000313" key="3">
    <source>
        <dbReference type="Proteomes" id="UP001251849"/>
    </source>
</evidence>
<dbReference type="EMBL" id="JAUZVV010000001">
    <property type="protein sequence ID" value="MDT3316455.1"/>
    <property type="molecule type" value="Genomic_DNA"/>
</dbReference>